<accession>A0A285LCL6</accession>
<dbReference type="OrthoDB" id="4558186at2"/>
<dbReference type="Proteomes" id="UP000219565">
    <property type="component" value="Unassembled WGS sequence"/>
</dbReference>
<dbReference type="AlphaFoldDB" id="A0A285LCL6"/>
<dbReference type="RefSeq" id="WP_067784068.1">
    <property type="nucleotide sequence ID" value="NZ_JAMTCU010000006.1"/>
</dbReference>
<sequence>MNVPHSDLRELWLVQSRDCATEPQVLDYDKARFILSVHAGHGSGCRQYLAASAYCFRRAADK</sequence>
<evidence type="ECO:0000313" key="2">
    <source>
        <dbReference type="Proteomes" id="UP000219565"/>
    </source>
</evidence>
<proteinExistence type="predicted"/>
<dbReference type="EMBL" id="OBEG01000002">
    <property type="protein sequence ID" value="SNY81141.1"/>
    <property type="molecule type" value="Genomic_DNA"/>
</dbReference>
<name>A0A285LCL6_9NOCA</name>
<evidence type="ECO:0000313" key="1">
    <source>
        <dbReference type="EMBL" id="SNY81141.1"/>
    </source>
</evidence>
<keyword evidence="2" id="KW-1185">Reference proteome</keyword>
<organism evidence="1 2">
    <name type="scientific">Nocardia amikacinitolerans</name>
    <dbReference type="NCBI Taxonomy" id="756689"/>
    <lineage>
        <taxon>Bacteria</taxon>
        <taxon>Bacillati</taxon>
        <taxon>Actinomycetota</taxon>
        <taxon>Actinomycetes</taxon>
        <taxon>Mycobacteriales</taxon>
        <taxon>Nocardiaceae</taxon>
        <taxon>Nocardia</taxon>
    </lineage>
</organism>
<protein>
    <submittedName>
        <fullName evidence="1">Uncharacterized protein</fullName>
    </submittedName>
</protein>
<reference evidence="2" key="1">
    <citation type="submission" date="2017-09" db="EMBL/GenBank/DDBJ databases">
        <authorList>
            <person name="Varghese N."/>
            <person name="Submissions S."/>
        </authorList>
    </citation>
    <scope>NUCLEOTIDE SEQUENCE [LARGE SCALE GENOMIC DNA]</scope>
    <source>
        <strain evidence="2">DSM 45537</strain>
    </source>
</reference>
<gene>
    <name evidence="1" type="ORF">SAMN04244553_2724</name>
</gene>